<evidence type="ECO:0000256" key="6">
    <source>
        <dbReference type="ARBA" id="ARBA00023004"/>
    </source>
</evidence>
<comment type="similarity">
    <text evidence="11 12">Belongs to the TonB-dependent receptor family.</text>
</comment>
<evidence type="ECO:0000313" key="17">
    <source>
        <dbReference type="EMBL" id="QNE07335.1"/>
    </source>
</evidence>
<evidence type="ECO:0000259" key="15">
    <source>
        <dbReference type="Pfam" id="PF07715"/>
    </source>
</evidence>
<dbReference type="EMBL" id="CP019603">
    <property type="protein sequence ID" value="ARU17836.1"/>
    <property type="molecule type" value="Genomic_DNA"/>
</dbReference>
<evidence type="ECO:0000256" key="1">
    <source>
        <dbReference type="ARBA" id="ARBA00004571"/>
    </source>
</evidence>
<keyword evidence="4" id="KW-0410">Iron transport</keyword>
<geneLocation type="plasmid" evidence="17 19">
    <name>plas1</name>
</geneLocation>
<dbReference type="AlphaFoldDB" id="A0A1Z1FGH8"/>
<geneLocation type="plasmid" evidence="18">
    <name>pcme4a9i</name>
</geneLocation>
<dbReference type="Pfam" id="PF00593">
    <property type="entry name" value="TonB_dep_Rec_b-barrel"/>
    <property type="match status" value="1"/>
</dbReference>
<dbReference type="GO" id="GO:0009279">
    <property type="term" value="C:cell outer membrane"/>
    <property type="evidence" value="ECO:0007669"/>
    <property type="project" value="UniProtKB-SubCell"/>
</dbReference>
<dbReference type="InterPro" id="IPR000531">
    <property type="entry name" value="Beta-barrel_TonB"/>
</dbReference>
<reference evidence="17 19" key="2">
    <citation type="submission" date="2020-08" db="EMBL/GenBank/DDBJ databases">
        <authorList>
            <person name="Liu G."/>
            <person name="Sun C."/>
        </authorList>
    </citation>
    <scope>NUCLEOTIDE SEQUENCE [LARGE SCALE GENOMIC DNA]</scope>
    <source>
        <strain evidence="17 19">OT19</strain>
        <plasmid evidence="17 19">plas1</plasmid>
    </source>
</reference>
<keyword evidence="16" id="KW-0614">Plasmid</keyword>
<dbReference type="InterPro" id="IPR039426">
    <property type="entry name" value="TonB-dep_rcpt-like"/>
</dbReference>
<dbReference type="PANTHER" id="PTHR32552">
    <property type="entry name" value="FERRICHROME IRON RECEPTOR-RELATED"/>
    <property type="match status" value="1"/>
</dbReference>
<dbReference type="OrthoDB" id="7192131at2"/>
<organism evidence="16 18">
    <name type="scientific">Croceicoccus marinus</name>
    <dbReference type="NCBI Taxonomy" id="450378"/>
    <lineage>
        <taxon>Bacteria</taxon>
        <taxon>Pseudomonadati</taxon>
        <taxon>Pseudomonadota</taxon>
        <taxon>Alphaproteobacteria</taxon>
        <taxon>Sphingomonadales</taxon>
        <taxon>Erythrobacteraceae</taxon>
        <taxon>Croceicoccus</taxon>
    </lineage>
</organism>
<keyword evidence="17" id="KW-0675">Receptor</keyword>
<evidence type="ECO:0000256" key="3">
    <source>
        <dbReference type="ARBA" id="ARBA00022452"/>
    </source>
</evidence>
<keyword evidence="10 11" id="KW-0998">Cell outer membrane</keyword>
<feature type="chain" id="PRO_5036030731" evidence="13">
    <location>
        <begin position="23"/>
        <end position="834"/>
    </location>
</feature>
<dbReference type="PANTHER" id="PTHR32552:SF81">
    <property type="entry name" value="TONB-DEPENDENT OUTER MEMBRANE RECEPTOR"/>
    <property type="match status" value="1"/>
</dbReference>
<evidence type="ECO:0000313" key="18">
    <source>
        <dbReference type="Proteomes" id="UP000195807"/>
    </source>
</evidence>
<evidence type="ECO:0000256" key="11">
    <source>
        <dbReference type="PROSITE-ProRule" id="PRU01360"/>
    </source>
</evidence>
<evidence type="ECO:0000259" key="14">
    <source>
        <dbReference type="Pfam" id="PF00593"/>
    </source>
</evidence>
<dbReference type="InterPro" id="IPR012910">
    <property type="entry name" value="Plug_dom"/>
</dbReference>
<evidence type="ECO:0000256" key="8">
    <source>
        <dbReference type="ARBA" id="ARBA00023077"/>
    </source>
</evidence>
<reference evidence="16 18" key="1">
    <citation type="submission" date="2017-01" db="EMBL/GenBank/DDBJ databases">
        <title>Complete genome sequence of esterase-producing bacterium Croceicoccus marinus E4A9.</title>
        <authorList>
            <person name="Wu Y.-H."/>
            <person name="Cheng H."/>
            <person name="Xu L."/>
            <person name="Huo Y.-Y."/>
            <person name="Wang C.-S."/>
            <person name="Xu X.-W."/>
        </authorList>
    </citation>
    <scope>NUCLEOTIDE SEQUENCE [LARGE SCALE GENOMIC DNA]</scope>
    <source>
        <strain evidence="16 18">E4A9</strain>
        <plasmid evidence="16">pCME4A9I</plasmid>
        <plasmid evidence="18">Plasmid pcme4a9i</plasmid>
    </source>
</reference>
<dbReference type="EMBL" id="CP060053">
    <property type="protein sequence ID" value="QNE07335.1"/>
    <property type="molecule type" value="Genomic_DNA"/>
</dbReference>
<proteinExistence type="inferred from homology"/>
<protein>
    <submittedName>
        <fullName evidence="17">TonB-dependent receptor</fullName>
    </submittedName>
</protein>
<dbReference type="Pfam" id="PF07715">
    <property type="entry name" value="Plug"/>
    <property type="match status" value="1"/>
</dbReference>
<keyword evidence="6" id="KW-0408">Iron</keyword>
<dbReference type="SUPFAM" id="SSF56935">
    <property type="entry name" value="Porins"/>
    <property type="match status" value="1"/>
</dbReference>
<sequence length="834" mass="89595">MQKHLFAGTALSLALICQPAMAQDAAGPGNSAGDRAADQRPAGLNVITVTAQRREETLQDAAIPINAATGDQLELAGVVDATALNRVAPSLYVVNGGGSNPGYFVRGVGNFTNNGYTNPAIAFNIDGVYIGRPSSTIASFLDLNRVEVLKGPQGTLYGRNATGGAVNVIPNTPELGVLGGEVSGQYGNYDAYQLTAVLNAPIGERIAARLAGTVSERDGFYDDGTGDADDLALRGQLLFEVSDTLDIRLSADYSTTKGVGPGVNVDGVYAFSPFNPGATIPNWNFVPAPDNVSQPFTGIHTPQAGEFIRDTATAAPLYSPVTGYAYPSRDDEFWGMNAEVNLDLGDLDLVVIPAYRESRLDNQFNGAPFRGAVQQDLATQFSIEARASGALGQLDWLLGAYYFDESVSGLNSYNQFSTVSFNRFDTDTESTAVFGRLTYNLTEDFRLVGGLRYTDEARSIDARVDSLAGVCLIEPAFGPPSCPQVPNFPVGLTLRDTLEQLDPALFPAGSPLNADPIAGAFPYGPFGMTGPQALLIATPTDIVRDSGDEEVTYRLAAEYDITPDNLVYASFETGFRAGGFNITVGQEEYEPEYIDAWTLGSKNSFFDNRLQMNLEVFYWEYRGQQLAALGVDGRGNNSFYTRNVGESSITGAEMDFQFLATPNTLLRGNVQYLDATYDSFSYNQVDLSDATDPPNFLTPVTGCDATQVLGPQRSFDIDCSGKPALNAPEWTLNLGIEQTVPLGDLELTGTFDSRYRSNRVVGFAYLPTSNSGDDLTLDASLTLRPVVGGWRATAFIRNITDEAMPTLRQVGAGNVSGTVYEPPRTYGLRLGYEF</sequence>
<evidence type="ECO:0000256" key="7">
    <source>
        <dbReference type="ARBA" id="ARBA00023065"/>
    </source>
</evidence>
<evidence type="ECO:0000256" key="10">
    <source>
        <dbReference type="ARBA" id="ARBA00023237"/>
    </source>
</evidence>
<comment type="subcellular location">
    <subcellularLocation>
        <location evidence="1 11">Cell outer membrane</location>
        <topology evidence="1 11">Multi-pass membrane protein</topology>
    </subcellularLocation>
</comment>
<dbReference type="Proteomes" id="UP000195807">
    <property type="component" value="Plasmid pCME4A9I"/>
</dbReference>
<dbReference type="Proteomes" id="UP000515297">
    <property type="component" value="Plasmid plas1"/>
</dbReference>
<dbReference type="KEGG" id="cman:A9D14_15940"/>
<keyword evidence="3 11" id="KW-1134">Transmembrane beta strand</keyword>
<evidence type="ECO:0000256" key="12">
    <source>
        <dbReference type="RuleBase" id="RU003357"/>
    </source>
</evidence>
<dbReference type="GO" id="GO:0006826">
    <property type="term" value="P:iron ion transport"/>
    <property type="evidence" value="ECO:0007669"/>
    <property type="project" value="UniProtKB-KW"/>
</dbReference>
<evidence type="ECO:0000313" key="19">
    <source>
        <dbReference type="Proteomes" id="UP000515297"/>
    </source>
</evidence>
<evidence type="ECO:0000256" key="9">
    <source>
        <dbReference type="ARBA" id="ARBA00023136"/>
    </source>
</evidence>
<feature type="signal peptide" evidence="13">
    <location>
        <begin position="1"/>
        <end position="22"/>
    </location>
</feature>
<evidence type="ECO:0000256" key="13">
    <source>
        <dbReference type="SAM" id="SignalP"/>
    </source>
</evidence>
<gene>
    <name evidence="16" type="ORF">A9D14_15940</name>
    <name evidence="17" type="ORF">H4O24_15660</name>
</gene>
<evidence type="ECO:0000256" key="5">
    <source>
        <dbReference type="ARBA" id="ARBA00022692"/>
    </source>
</evidence>
<dbReference type="RefSeq" id="WP_066850094.1">
    <property type="nucleotide sequence ID" value="NZ_CP019603.1"/>
</dbReference>
<accession>A0A1Z1FGH8</accession>
<evidence type="ECO:0000313" key="16">
    <source>
        <dbReference type="EMBL" id="ARU17836.1"/>
    </source>
</evidence>
<keyword evidence="18" id="KW-1185">Reference proteome</keyword>
<feature type="domain" description="TonB-dependent receptor-like beta-barrel" evidence="14">
    <location>
        <begin position="300"/>
        <end position="799"/>
    </location>
</feature>
<keyword evidence="5 11" id="KW-0812">Transmembrane</keyword>
<keyword evidence="13" id="KW-0732">Signal</keyword>
<name>A0A1Z1FGH8_9SPHN</name>
<feature type="domain" description="TonB-dependent receptor plug" evidence="15">
    <location>
        <begin position="58"/>
        <end position="165"/>
    </location>
</feature>
<keyword evidence="7" id="KW-0406">Ion transport</keyword>
<dbReference type="STRING" id="450378.GCA_001661675_03203"/>
<keyword evidence="9 11" id="KW-0472">Membrane</keyword>
<evidence type="ECO:0000256" key="2">
    <source>
        <dbReference type="ARBA" id="ARBA00022448"/>
    </source>
</evidence>
<dbReference type="InterPro" id="IPR036942">
    <property type="entry name" value="Beta-barrel_TonB_sf"/>
</dbReference>
<dbReference type="PROSITE" id="PS52016">
    <property type="entry name" value="TONB_DEPENDENT_REC_3"/>
    <property type="match status" value="1"/>
</dbReference>
<keyword evidence="8 12" id="KW-0798">TonB box</keyword>
<evidence type="ECO:0000256" key="4">
    <source>
        <dbReference type="ARBA" id="ARBA00022496"/>
    </source>
</evidence>
<keyword evidence="2 11" id="KW-0813">Transport</keyword>
<dbReference type="Gene3D" id="2.40.170.20">
    <property type="entry name" value="TonB-dependent receptor, beta-barrel domain"/>
    <property type="match status" value="2"/>
</dbReference>
<geneLocation type="plasmid" evidence="16">
    <name>pCME4A9I</name>
</geneLocation>